<evidence type="ECO:0000313" key="4">
    <source>
        <dbReference type="Proteomes" id="UP000629025"/>
    </source>
</evidence>
<keyword evidence="4" id="KW-1185">Reference proteome</keyword>
<dbReference type="Proteomes" id="UP000629025">
    <property type="component" value="Unassembled WGS sequence"/>
</dbReference>
<dbReference type="EMBL" id="BMIJ01000005">
    <property type="protein sequence ID" value="GGB98173.1"/>
    <property type="molecule type" value="Genomic_DNA"/>
</dbReference>
<dbReference type="PANTHER" id="PTHR35812:SF1">
    <property type="entry name" value="LIPOPROTEIN"/>
    <property type="match status" value="1"/>
</dbReference>
<evidence type="ECO:0000259" key="2">
    <source>
        <dbReference type="Pfam" id="PF07603"/>
    </source>
</evidence>
<comment type="caution">
    <text evidence="3">The sequence shown here is derived from an EMBL/GenBank/DDBJ whole genome shotgun (WGS) entry which is preliminary data.</text>
</comment>
<dbReference type="Pfam" id="PF07603">
    <property type="entry name" value="Lcl_C"/>
    <property type="match status" value="2"/>
</dbReference>
<evidence type="ECO:0000256" key="1">
    <source>
        <dbReference type="SAM" id="MobiDB-lite"/>
    </source>
</evidence>
<proteinExistence type="predicted"/>
<gene>
    <name evidence="3" type="ORF">GCM10011352_25340</name>
</gene>
<feature type="region of interest" description="Disordered" evidence="1">
    <location>
        <begin position="1"/>
        <end position="49"/>
    </location>
</feature>
<feature type="domain" description="Lcl C-terminal" evidence="2">
    <location>
        <begin position="87"/>
        <end position="229"/>
    </location>
</feature>
<organism evidence="3 4">
    <name type="scientific">Marinobacterium zhoushanense</name>
    <dbReference type="NCBI Taxonomy" id="1679163"/>
    <lineage>
        <taxon>Bacteria</taxon>
        <taxon>Pseudomonadati</taxon>
        <taxon>Pseudomonadota</taxon>
        <taxon>Gammaproteobacteria</taxon>
        <taxon>Oceanospirillales</taxon>
        <taxon>Oceanospirillaceae</taxon>
        <taxon>Marinobacterium</taxon>
    </lineage>
</organism>
<reference evidence="4" key="1">
    <citation type="journal article" date="2019" name="Int. J. Syst. Evol. Microbiol.">
        <title>The Global Catalogue of Microorganisms (GCM) 10K type strain sequencing project: providing services to taxonomists for standard genome sequencing and annotation.</title>
        <authorList>
            <consortium name="The Broad Institute Genomics Platform"/>
            <consortium name="The Broad Institute Genome Sequencing Center for Infectious Disease"/>
            <person name="Wu L."/>
            <person name="Ma J."/>
        </authorList>
    </citation>
    <scope>NUCLEOTIDE SEQUENCE [LARGE SCALE GENOMIC DNA]</scope>
    <source>
        <strain evidence="4">CGMCC 1.15341</strain>
    </source>
</reference>
<protein>
    <recommendedName>
        <fullName evidence="2">Lcl C-terminal domain-containing protein</fullName>
    </recommendedName>
</protein>
<accession>A0ABQ1KLA9</accession>
<dbReference type="InterPro" id="IPR011460">
    <property type="entry name" value="Lcl_C"/>
</dbReference>
<feature type="compositionally biased region" description="Pro residues" evidence="1">
    <location>
        <begin position="1"/>
        <end position="10"/>
    </location>
</feature>
<feature type="compositionally biased region" description="Polar residues" evidence="1">
    <location>
        <begin position="359"/>
        <end position="369"/>
    </location>
</feature>
<feature type="domain" description="Lcl C-terminal" evidence="2">
    <location>
        <begin position="244"/>
        <end position="339"/>
    </location>
</feature>
<name>A0ABQ1KLA9_9GAMM</name>
<feature type="region of interest" description="Disordered" evidence="1">
    <location>
        <begin position="349"/>
        <end position="369"/>
    </location>
</feature>
<evidence type="ECO:0000313" key="3">
    <source>
        <dbReference type="EMBL" id="GGB98173.1"/>
    </source>
</evidence>
<sequence>MDGPTAPPAPLTSNRSSAPERHGAPLGAEIAKTGDTARSVKSRIPDTQQGSCFDTRGMIECPRPGEAFYGQDAQYAGAEPNYAVHDGVISDRITGLMWQQAHNAARLSWPAARQACEQLTLAGYRDWRLPGIKELFSIADFRGSVGRRPYLDDLFEIREPDASILRNDPFASTHATDMMGQTWSATIYSGDHWDRKGVEAAFFMNFLDGHIKQAPTAGNRNALFYRCVRGEAWGDNDFIDNGDGTVTDRASALTWQQSDDGRARDWQQALAYCETLDLAGHDDWRLPNIKELQSIVDYTRHDPAIDSSVFQQQNRRGWFWSSTTHGDNIQQADYICFGKCTSTEGVDVHGAGAQRSDPKTASVQRRSFQGGQHDEIRVDNYARCVR</sequence>
<dbReference type="PANTHER" id="PTHR35812">
    <property type="entry name" value="LIPOPROTEIN"/>
    <property type="match status" value="1"/>
</dbReference>